<dbReference type="InterPro" id="IPR010682">
    <property type="entry name" value="SCRL"/>
</dbReference>
<dbReference type="Pfam" id="PF06876">
    <property type="entry name" value="SCRL"/>
    <property type="match status" value="1"/>
</dbReference>
<dbReference type="EMBL" id="JASCZI010030442">
    <property type="protein sequence ID" value="MED6122660.1"/>
    <property type="molecule type" value="Genomic_DNA"/>
</dbReference>
<sequence>MVVLVSFALFSTIYGDLKFCREEMKLDGQCDGPHPGYDCAMEFLGKYGAGSMPQHCTCQNITNSQRICACDIVCRSQNNLISYEDQSKRQININNNNN</sequence>
<gene>
    <name evidence="6" type="ORF">PIB30_041839</name>
</gene>
<dbReference type="PANTHER" id="PTHR34450">
    <property type="entry name" value="DEFENSIN-LIKE PROTEIN 245-RELATED"/>
    <property type="match status" value="1"/>
</dbReference>
<proteinExistence type="inferred from homology"/>
<keyword evidence="7" id="KW-1185">Reference proteome</keyword>
<keyword evidence="3" id="KW-0964">Secreted</keyword>
<name>A0ABU6RF51_9FABA</name>
<evidence type="ECO:0000256" key="4">
    <source>
        <dbReference type="ARBA" id="ARBA00022729"/>
    </source>
</evidence>
<dbReference type="Proteomes" id="UP001341840">
    <property type="component" value="Unassembled WGS sequence"/>
</dbReference>
<evidence type="ECO:0000256" key="3">
    <source>
        <dbReference type="ARBA" id="ARBA00022525"/>
    </source>
</evidence>
<evidence type="ECO:0000256" key="1">
    <source>
        <dbReference type="ARBA" id="ARBA00004613"/>
    </source>
</evidence>
<accession>A0ABU6RF51</accession>
<reference evidence="6 7" key="1">
    <citation type="journal article" date="2023" name="Plants (Basel)">
        <title>Bridging the Gap: Combining Genomics and Transcriptomics Approaches to Understand Stylosanthes scabra, an Orphan Legume from the Brazilian Caatinga.</title>
        <authorList>
            <person name="Ferreira-Neto J.R.C."/>
            <person name="da Silva M.D."/>
            <person name="Binneck E."/>
            <person name="de Melo N.F."/>
            <person name="da Silva R.H."/>
            <person name="de Melo A.L.T.M."/>
            <person name="Pandolfi V."/>
            <person name="Bustamante F.O."/>
            <person name="Brasileiro-Vidal A.C."/>
            <person name="Benko-Iseppon A.M."/>
        </authorList>
    </citation>
    <scope>NUCLEOTIDE SEQUENCE [LARGE SCALE GENOMIC DNA]</scope>
    <source>
        <tissue evidence="6">Leaves</tissue>
    </source>
</reference>
<evidence type="ECO:0000313" key="7">
    <source>
        <dbReference type="Proteomes" id="UP001341840"/>
    </source>
</evidence>
<evidence type="ECO:0000256" key="2">
    <source>
        <dbReference type="ARBA" id="ARBA00006722"/>
    </source>
</evidence>
<feature type="signal peptide" evidence="5">
    <location>
        <begin position="1"/>
        <end position="15"/>
    </location>
</feature>
<comment type="subcellular location">
    <subcellularLocation>
        <location evidence="1">Secreted</location>
    </subcellularLocation>
</comment>
<protein>
    <submittedName>
        <fullName evidence="6">Uncharacterized protein</fullName>
    </submittedName>
</protein>
<comment type="caution">
    <text evidence="6">The sequence shown here is derived from an EMBL/GenBank/DDBJ whole genome shotgun (WGS) entry which is preliminary data.</text>
</comment>
<feature type="chain" id="PRO_5045687132" evidence="5">
    <location>
        <begin position="16"/>
        <end position="98"/>
    </location>
</feature>
<keyword evidence="4 5" id="KW-0732">Signal</keyword>
<organism evidence="6 7">
    <name type="scientific">Stylosanthes scabra</name>
    <dbReference type="NCBI Taxonomy" id="79078"/>
    <lineage>
        <taxon>Eukaryota</taxon>
        <taxon>Viridiplantae</taxon>
        <taxon>Streptophyta</taxon>
        <taxon>Embryophyta</taxon>
        <taxon>Tracheophyta</taxon>
        <taxon>Spermatophyta</taxon>
        <taxon>Magnoliopsida</taxon>
        <taxon>eudicotyledons</taxon>
        <taxon>Gunneridae</taxon>
        <taxon>Pentapetalae</taxon>
        <taxon>rosids</taxon>
        <taxon>fabids</taxon>
        <taxon>Fabales</taxon>
        <taxon>Fabaceae</taxon>
        <taxon>Papilionoideae</taxon>
        <taxon>50 kb inversion clade</taxon>
        <taxon>dalbergioids sensu lato</taxon>
        <taxon>Dalbergieae</taxon>
        <taxon>Pterocarpus clade</taxon>
        <taxon>Stylosanthes</taxon>
    </lineage>
</organism>
<comment type="similarity">
    <text evidence="2">Belongs to the DEFL family.</text>
</comment>
<evidence type="ECO:0000313" key="6">
    <source>
        <dbReference type="EMBL" id="MED6122660.1"/>
    </source>
</evidence>
<dbReference type="PANTHER" id="PTHR34450:SF2">
    <property type="entry name" value="SCR-LIKE PROTEIN"/>
    <property type="match status" value="1"/>
</dbReference>
<evidence type="ECO:0000256" key="5">
    <source>
        <dbReference type="SAM" id="SignalP"/>
    </source>
</evidence>